<dbReference type="EMBL" id="MN739814">
    <property type="protein sequence ID" value="QHT27183.1"/>
    <property type="molecule type" value="Genomic_DNA"/>
</dbReference>
<accession>A0A6C0EFH8</accession>
<reference evidence="1" key="1">
    <citation type="journal article" date="2020" name="Nature">
        <title>Giant virus diversity and host interactions through global metagenomics.</title>
        <authorList>
            <person name="Schulz F."/>
            <person name="Roux S."/>
            <person name="Paez-Espino D."/>
            <person name="Jungbluth S."/>
            <person name="Walsh D.A."/>
            <person name="Denef V.J."/>
            <person name="McMahon K.D."/>
            <person name="Konstantinidis K.T."/>
            <person name="Eloe-Fadrosh E.A."/>
            <person name="Kyrpides N.C."/>
            <person name="Woyke T."/>
        </authorList>
    </citation>
    <scope>NUCLEOTIDE SEQUENCE</scope>
    <source>
        <strain evidence="1">GVMAG-M-3300023179-2</strain>
    </source>
</reference>
<dbReference type="AlphaFoldDB" id="A0A6C0EFH8"/>
<evidence type="ECO:0000313" key="1">
    <source>
        <dbReference type="EMBL" id="QHT27183.1"/>
    </source>
</evidence>
<proteinExistence type="predicted"/>
<organism evidence="1">
    <name type="scientific">viral metagenome</name>
    <dbReference type="NCBI Taxonomy" id="1070528"/>
    <lineage>
        <taxon>unclassified sequences</taxon>
        <taxon>metagenomes</taxon>
        <taxon>organismal metagenomes</taxon>
    </lineage>
</organism>
<sequence length="40" mass="4824">MNTNIYPYVNNNSDNYKFNITINHLFTLHVILNEEKNVRI</sequence>
<protein>
    <submittedName>
        <fullName evidence="1">Uncharacterized protein</fullName>
    </submittedName>
</protein>
<name>A0A6C0EFH8_9ZZZZ</name>